<reference evidence="1" key="1">
    <citation type="submission" date="2022-04" db="EMBL/GenBank/DDBJ databases">
        <title>Jade perch genome.</title>
        <authorList>
            <person name="Chao B."/>
        </authorList>
    </citation>
    <scope>NUCLEOTIDE SEQUENCE</scope>
    <source>
        <strain evidence="1">CB-2022</strain>
    </source>
</reference>
<dbReference type="EMBL" id="CM041537">
    <property type="protein sequence ID" value="KAI3369644.1"/>
    <property type="molecule type" value="Genomic_DNA"/>
</dbReference>
<comment type="caution">
    <text evidence="1">The sequence shown here is derived from an EMBL/GenBank/DDBJ whole genome shotgun (WGS) entry which is preliminary data.</text>
</comment>
<keyword evidence="2" id="KW-1185">Reference proteome</keyword>
<protein>
    <submittedName>
        <fullName evidence="1">Uncharacterized protein</fullName>
    </submittedName>
</protein>
<name>A0ACB8WPG1_9TELE</name>
<sequence length="133" mass="14845">MCQLVTDFQMCWGNRTANRGTLQLLKKKAQQRIVLPATTQEVQPASGDADSILHHHHYPVCPLYIHHCVVRSATKQERNRLKQTVRTVEKLIGARLPSIQDLYVSRVRKGAGNITADPSHPGHKPEPVSAPSL</sequence>
<organism evidence="1 2">
    <name type="scientific">Scortum barcoo</name>
    <name type="common">barcoo grunter</name>
    <dbReference type="NCBI Taxonomy" id="214431"/>
    <lineage>
        <taxon>Eukaryota</taxon>
        <taxon>Metazoa</taxon>
        <taxon>Chordata</taxon>
        <taxon>Craniata</taxon>
        <taxon>Vertebrata</taxon>
        <taxon>Euteleostomi</taxon>
        <taxon>Actinopterygii</taxon>
        <taxon>Neopterygii</taxon>
        <taxon>Teleostei</taxon>
        <taxon>Neoteleostei</taxon>
        <taxon>Acanthomorphata</taxon>
        <taxon>Eupercaria</taxon>
        <taxon>Centrarchiformes</taxon>
        <taxon>Terapontoidei</taxon>
        <taxon>Terapontidae</taxon>
        <taxon>Scortum</taxon>
    </lineage>
</organism>
<proteinExistence type="predicted"/>
<gene>
    <name evidence="1" type="ORF">L3Q82_025351</name>
</gene>
<evidence type="ECO:0000313" key="1">
    <source>
        <dbReference type="EMBL" id="KAI3369644.1"/>
    </source>
</evidence>
<feature type="non-terminal residue" evidence="1">
    <location>
        <position position="133"/>
    </location>
</feature>
<accession>A0ACB8WPG1</accession>
<evidence type="ECO:0000313" key="2">
    <source>
        <dbReference type="Proteomes" id="UP000831701"/>
    </source>
</evidence>
<dbReference type="Proteomes" id="UP000831701">
    <property type="component" value="Chromosome 7"/>
</dbReference>